<dbReference type="AlphaFoldDB" id="A0A921QPZ0"/>
<comment type="caution">
    <text evidence="1">The sequence shown here is derived from an EMBL/GenBank/DDBJ whole genome shotgun (WGS) entry which is preliminary data.</text>
</comment>
<reference evidence="1" key="2">
    <citation type="submission" date="2020-10" db="EMBL/GenBank/DDBJ databases">
        <authorList>
            <person name="Cooper E.A."/>
            <person name="Brenton Z.W."/>
            <person name="Flinn B.S."/>
            <person name="Jenkins J."/>
            <person name="Shu S."/>
            <person name="Flowers D."/>
            <person name="Luo F."/>
            <person name="Wang Y."/>
            <person name="Xia P."/>
            <person name="Barry K."/>
            <person name="Daum C."/>
            <person name="Lipzen A."/>
            <person name="Yoshinaga Y."/>
            <person name="Schmutz J."/>
            <person name="Saski C."/>
            <person name="Vermerris W."/>
            <person name="Kresovich S."/>
        </authorList>
    </citation>
    <scope>NUCLEOTIDE SEQUENCE</scope>
</reference>
<gene>
    <name evidence="1" type="ORF">BDA96_07G193700</name>
</gene>
<proteinExistence type="predicted"/>
<evidence type="ECO:0000313" key="2">
    <source>
        <dbReference type="Proteomes" id="UP000807115"/>
    </source>
</evidence>
<evidence type="ECO:0000313" key="1">
    <source>
        <dbReference type="EMBL" id="KAG0524241.1"/>
    </source>
</evidence>
<accession>A0A921QPZ0</accession>
<dbReference type="EMBL" id="CM027686">
    <property type="protein sequence ID" value="KAG0524241.1"/>
    <property type="molecule type" value="Genomic_DNA"/>
</dbReference>
<organism evidence="1 2">
    <name type="scientific">Sorghum bicolor</name>
    <name type="common">Sorghum</name>
    <name type="synonym">Sorghum vulgare</name>
    <dbReference type="NCBI Taxonomy" id="4558"/>
    <lineage>
        <taxon>Eukaryota</taxon>
        <taxon>Viridiplantae</taxon>
        <taxon>Streptophyta</taxon>
        <taxon>Embryophyta</taxon>
        <taxon>Tracheophyta</taxon>
        <taxon>Spermatophyta</taxon>
        <taxon>Magnoliopsida</taxon>
        <taxon>Liliopsida</taxon>
        <taxon>Poales</taxon>
        <taxon>Poaceae</taxon>
        <taxon>PACMAD clade</taxon>
        <taxon>Panicoideae</taxon>
        <taxon>Andropogonodae</taxon>
        <taxon>Andropogoneae</taxon>
        <taxon>Sorghinae</taxon>
        <taxon>Sorghum</taxon>
    </lineage>
</organism>
<sequence length="77" mass="8543">MAPTRLARFTARGSLFSSPAPVLAVPALTDRPACSCQSYSPTELLLPRGYLVPRQYLFLTQPRVSRLFLTSTRHGHV</sequence>
<reference evidence="1" key="1">
    <citation type="journal article" date="2019" name="BMC Genomics">
        <title>A new reference genome for Sorghum bicolor reveals high levels of sequence similarity between sweet and grain genotypes: implications for the genetics of sugar metabolism.</title>
        <authorList>
            <person name="Cooper E.A."/>
            <person name="Brenton Z.W."/>
            <person name="Flinn B.S."/>
            <person name="Jenkins J."/>
            <person name="Shu S."/>
            <person name="Flowers D."/>
            <person name="Luo F."/>
            <person name="Wang Y."/>
            <person name="Xia P."/>
            <person name="Barry K."/>
            <person name="Daum C."/>
            <person name="Lipzen A."/>
            <person name="Yoshinaga Y."/>
            <person name="Schmutz J."/>
            <person name="Saski C."/>
            <person name="Vermerris W."/>
            <person name="Kresovich S."/>
        </authorList>
    </citation>
    <scope>NUCLEOTIDE SEQUENCE</scope>
</reference>
<name>A0A921QPZ0_SORBI</name>
<dbReference type="Proteomes" id="UP000807115">
    <property type="component" value="Chromosome 7"/>
</dbReference>
<protein>
    <submittedName>
        <fullName evidence="1">Uncharacterized protein</fullName>
    </submittedName>
</protein>